<evidence type="ECO:0000256" key="7">
    <source>
        <dbReference type="ARBA" id="ARBA00022679"/>
    </source>
</evidence>
<dbReference type="SUPFAM" id="SSF52733">
    <property type="entry name" value="Nicotinate mononucleotide:5,6-dimethylbenzimidazole phosphoribosyltransferase (CobT)"/>
    <property type="match status" value="1"/>
</dbReference>
<dbReference type="PANTHER" id="PTHR43463:SF1">
    <property type="entry name" value="NICOTINATE-NUCLEOTIDE--DIMETHYLBENZIMIDAZOLE PHOSPHORIBOSYLTRANSFERASE"/>
    <property type="match status" value="1"/>
</dbReference>
<keyword evidence="5" id="KW-0169">Cobalamin biosynthesis</keyword>
<gene>
    <name evidence="10" type="ORF">J5Y06_13760</name>
</gene>
<dbReference type="EC" id="2.4.2.21" evidence="3"/>
<sequence>MTSALPFDDFRSLVQRLPEANDFAGNRVRERLRELGSPGEGLGKIGDLAEWLATWSSRPAQVNRPLVAIFAGTHGVMKQGVARERLEATAATVEHLAAGGAAVSQICGANDLGLKVFDLALDMPTEDLSTGAAFDERGCAATMAFGMEAVAGGFDLVALSATGVGGDFATATVLTALWGGAPSTWISTEDDKLASRQADVIDQALRFHGAGNLRDPFEILRRVGGREVAALVGAIIAARSERIPVILDGYPALAAAALLQAGNPAAVDHCQVASTMGTLAGRAILDRLGMQPILGLNVSQAGVGAGLATLVVRTAAQVVSGLRAMPTPN</sequence>
<dbReference type="Pfam" id="PF02277">
    <property type="entry name" value="DBI_PRT"/>
    <property type="match status" value="1"/>
</dbReference>
<dbReference type="GO" id="GO:0008939">
    <property type="term" value="F:nicotinate-nucleotide-dimethylbenzimidazole phosphoribosyltransferase activity"/>
    <property type="evidence" value="ECO:0007669"/>
    <property type="project" value="UniProtKB-EC"/>
</dbReference>
<evidence type="ECO:0000256" key="1">
    <source>
        <dbReference type="ARBA" id="ARBA00005049"/>
    </source>
</evidence>
<accession>A0A8J7R7S6</accession>
<name>A0A8J7R7S6_9HYPH</name>
<dbReference type="InterPro" id="IPR036087">
    <property type="entry name" value="Nict_dMeBzImd_PRibTrfase_sf"/>
</dbReference>
<evidence type="ECO:0000256" key="4">
    <source>
        <dbReference type="ARBA" id="ARBA00015486"/>
    </source>
</evidence>
<evidence type="ECO:0000256" key="3">
    <source>
        <dbReference type="ARBA" id="ARBA00011991"/>
    </source>
</evidence>
<comment type="caution">
    <text evidence="10">The sequence shown here is derived from an EMBL/GenBank/DDBJ whole genome shotgun (WGS) entry which is preliminary data.</text>
</comment>
<proteinExistence type="inferred from homology"/>
<reference evidence="10" key="1">
    <citation type="submission" date="2021-03" db="EMBL/GenBank/DDBJ databases">
        <title>Genome sequencing and assembly of Tianweitania sediminis.</title>
        <authorList>
            <person name="Chhetri G."/>
        </authorList>
    </citation>
    <scope>NUCLEOTIDE SEQUENCE</scope>
    <source>
        <strain evidence="10">Z8</strain>
    </source>
</reference>
<dbReference type="Gene3D" id="3.40.50.10210">
    <property type="match status" value="1"/>
</dbReference>
<comment type="similarity">
    <text evidence="2">Belongs to the CobT family.</text>
</comment>
<keyword evidence="6 10" id="KW-0328">Glycosyltransferase</keyword>
<keyword evidence="7 10" id="KW-0808">Transferase</keyword>
<dbReference type="EMBL" id="JAGIYY010000004">
    <property type="protein sequence ID" value="MBP0439722.1"/>
    <property type="molecule type" value="Genomic_DNA"/>
</dbReference>
<evidence type="ECO:0000256" key="8">
    <source>
        <dbReference type="ARBA" id="ARBA00030686"/>
    </source>
</evidence>
<dbReference type="UniPathway" id="UPA00061">
    <property type="reaction ID" value="UER00516"/>
</dbReference>
<dbReference type="GO" id="GO:0009236">
    <property type="term" value="P:cobalamin biosynthetic process"/>
    <property type="evidence" value="ECO:0007669"/>
    <property type="project" value="UniProtKB-KW"/>
</dbReference>
<comment type="pathway">
    <text evidence="1">Nucleoside biosynthesis; alpha-ribazole biosynthesis; alpha-ribazole from 5,6-dimethylbenzimidazole: step 1/2.</text>
</comment>
<dbReference type="InterPro" id="IPR003200">
    <property type="entry name" value="Nict_dMeBzImd_PRibTrfase"/>
</dbReference>
<dbReference type="Proteomes" id="UP000666240">
    <property type="component" value="Unassembled WGS sequence"/>
</dbReference>
<evidence type="ECO:0000256" key="9">
    <source>
        <dbReference type="ARBA" id="ARBA00047340"/>
    </source>
</evidence>
<dbReference type="AlphaFoldDB" id="A0A8J7R7S6"/>
<evidence type="ECO:0000256" key="2">
    <source>
        <dbReference type="ARBA" id="ARBA00007110"/>
    </source>
</evidence>
<dbReference type="PANTHER" id="PTHR43463">
    <property type="entry name" value="NICOTINATE-NUCLEOTIDE--DIMETHYLBENZIMIDAZOLE PHOSPHORIBOSYLTRANSFERASE"/>
    <property type="match status" value="1"/>
</dbReference>
<protein>
    <recommendedName>
        <fullName evidence="4">Nicotinate-nucleotide--dimethylbenzimidazole phosphoribosyltransferase</fullName>
        <ecNumber evidence="3">2.4.2.21</ecNumber>
    </recommendedName>
    <alternativeName>
        <fullName evidence="8">N(1)-alpha-phosphoribosyltransferase</fullName>
    </alternativeName>
</protein>
<dbReference type="InterPro" id="IPR023195">
    <property type="entry name" value="Nict_dMeBzImd_PRibTrfase_N"/>
</dbReference>
<dbReference type="Gene3D" id="1.10.1610.10">
    <property type="match status" value="1"/>
</dbReference>
<evidence type="ECO:0000256" key="6">
    <source>
        <dbReference type="ARBA" id="ARBA00022676"/>
    </source>
</evidence>
<evidence type="ECO:0000256" key="5">
    <source>
        <dbReference type="ARBA" id="ARBA00022573"/>
    </source>
</evidence>
<evidence type="ECO:0000313" key="11">
    <source>
        <dbReference type="Proteomes" id="UP000666240"/>
    </source>
</evidence>
<keyword evidence="11" id="KW-1185">Reference proteome</keyword>
<comment type="catalytic activity">
    <reaction evidence="9">
        <text>5,6-dimethylbenzimidazole + nicotinate beta-D-ribonucleotide = alpha-ribazole 5'-phosphate + nicotinate + H(+)</text>
        <dbReference type="Rhea" id="RHEA:11196"/>
        <dbReference type="ChEBI" id="CHEBI:15378"/>
        <dbReference type="ChEBI" id="CHEBI:15890"/>
        <dbReference type="ChEBI" id="CHEBI:32544"/>
        <dbReference type="ChEBI" id="CHEBI:57502"/>
        <dbReference type="ChEBI" id="CHEBI:57918"/>
        <dbReference type="EC" id="2.4.2.21"/>
    </reaction>
</comment>
<evidence type="ECO:0000313" key="10">
    <source>
        <dbReference type="EMBL" id="MBP0439722.1"/>
    </source>
</evidence>
<dbReference type="RefSeq" id="WP_209335754.1">
    <property type="nucleotide sequence ID" value="NZ_JAGIYY010000004.1"/>
</dbReference>
<organism evidence="10 11">
    <name type="scientific">Tianweitania sediminis</name>
    <dbReference type="NCBI Taxonomy" id="1502156"/>
    <lineage>
        <taxon>Bacteria</taxon>
        <taxon>Pseudomonadati</taxon>
        <taxon>Pseudomonadota</taxon>
        <taxon>Alphaproteobacteria</taxon>
        <taxon>Hyphomicrobiales</taxon>
        <taxon>Phyllobacteriaceae</taxon>
        <taxon>Tianweitania</taxon>
    </lineage>
</organism>